<gene>
    <name evidence="1" type="ORF">GCM10025865_26130</name>
</gene>
<accession>A0ABN6XEW3</accession>
<proteinExistence type="predicted"/>
<name>A0ABN6XEW3_9CELL</name>
<reference evidence="2" key="1">
    <citation type="journal article" date="2019" name="Int. J. Syst. Evol. Microbiol.">
        <title>The Global Catalogue of Microorganisms (GCM) 10K type strain sequencing project: providing services to taxonomists for standard genome sequencing and annotation.</title>
        <authorList>
            <consortium name="The Broad Institute Genomics Platform"/>
            <consortium name="The Broad Institute Genome Sequencing Center for Infectious Disease"/>
            <person name="Wu L."/>
            <person name="Ma J."/>
        </authorList>
    </citation>
    <scope>NUCLEOTIDE SEQUENCE [LARGE SCALE GENOMIC DNA]</scope>
    <source>
        <strain evidence="2">NBRC 108565</strain>
    </source>
</reference>
<dbReference type="EMBL" id="AP027729">
    <property type="protein sequence ID" value="BDZ43314.1"/>
    <property type="molecule type" value="Genomic_DNA"/>
</dbReference>
<organism evidence="1 2">
    <name type="scientific">Paraoerskovia sediminicola</name>
    <dbReference type="NCBI Taxonomy" id="1138587"/>
    <lineage>
        <taxon>Bacteria</taxon>
        <taxon>Bacillati</taxon>
        <taxon>Actinomycetota</taxon>
        <taxon>Actinomycetes</taxon>
        <taxon>Micrococcales</taxon>
        <taxon>Cellulomonadaceae</taxon>
        <taxon>Paraoerskovia</taxon>
    </lineage>
</organism>
<keyword evidence="2" id="KW-1185">Reference proteome</keyword>
<protein>
    <recommendedName>
        <fullName evidence="3">Isochorismatase family protein</fullName>
    </recommendedName>
</protein>
<dbReference type="Proteomes" id="UP001321475">
    <property type="component" value="Chromosome"/>
</dbReference>
<evidence type="ECO:0008006" key="3">
    <source>
        <dbReference type="Google" id="ProtNLM"/>
    </source>
</evidence>
<sequence>MPPDVLVVVLDALDAESVHEGEVPDAVRMAGDVGVPVVVVCRTSEVGRRESGAAGIAGVYPLGLPDVPRSDGAAGADPDGARADRHARVARIARTWTPVHPAARVEWEHVGAPRC</sequence>
<evidence type="ECO:0000313" key="2">
    <source>
        <dbReference type="Proteomes" id="UP001321475"/>
    </source>
</evidence>
<evidence type="ECO:0000313" key="1">
    <source>
        <dbReference type="EMBL" id="BDZ43314.1"/>
    </source>
</evidence>